<feature type="region of interest" description="Disordered" evidence="6">
    <location>
        <begin position="336"/>
        <end position="384"/>
    </location>
</feature>
<evidence type="ECO:0000313" key="11">
    <source>
        <dbReference type="Proteomes" id="UP000323565"/>
    </source>
</evidence>
<feature type="transmembrane region" description="Helical" evidence="7">
    <location>
        <begin position="235"/>
        <end position="256"/>
    </location>
</feature>
<proteinExistence type="predicted"/>
<protein>
    <submittedName>
        <fullName evidence="9">YihY/virulence factor BrkB family protein</fullName>
    </submittedName>
</protein>
<accession>A0A417Z6G3</accession>
<keyword evidence="5 7" id="KW-0472">Membrane</keyword>
<evidence type="ECO:0000256" key="2">
    <source>
        <dbReference type="ARBA" id="ARBA00022475"/>
    </source>
</evidence>
<feature type="transmembrane region" description="Helical" evidence="7">
    <location>
        <begin position="268"/>
        <end position="292"/>
    </location>
</feature>
<reference evidence="9 10" key="1">
    <citation type="submission" date="2018-08" db="EMBL/GenBank/DDBJ databases">
        <title>Whole genome sequence analysis of Dermacoccus abyssi bacteria isolated from Deep Mariana trench Micromonospora spp reveals genes involved in the environmental adaptation and production of secondary metabolites.</title>
        <authorList>
            <person name="Abdel-Mageed W.M."/>
            <person name="Lehri B."/>
            <person name="Nouioui I."/>
            <person name="Goodfellow I."/>
            <person name="Jaspars M."/>
            <person name="Karlyshev A."/>
        </authorList>
    </citation>
    <scope>NUCLEOTIDE SEQUENCE [LARGE SCALE GENOMIC DNA]</scope>
    <source>
        <strain evidence="9 10">MT1.1</strain>
    </source>
</reference>
<comment type="subcellular location">
    <subcellularLocation>
        <location evidence="1">Cell membrane</location>
        <topology evidence="1">Multi-pass membrane protein</topology>
    </subcellularLocation>
</comment>
<feature type="transmembrane region" description="Helical" evidence="7">
    <location>
        <begin position="20"/>
        <end position="41"/>
    </location>
</feature>
<dbReference type="EMBL" id="QWLM01000006">
    <property type="protein sequence ID" value="RHW46199.1"/>
    <property type="molecule type" value="Genomic_DNA"/>
</dbReference>
<name>A0A417Z6G3_9MICO</name>
<keyword evidence="2" id="KW-1003">Cell membrane</keyword>
<feature type="transmembrane region" description="Helical" evidence="7">
    <location>
        <begin position="53"/>
        <end position="75"/>
    </location>
</feature>
<keyword evidence="11" id="KW-1185">Reference proteome</keyword>
<dbReference type="AlphaFoldDB" id="A0A417Z6G3"/>
<sequence length="384" mass="41476">MSEQPVVEEPSRFRTFARTWARRVPGLYALIRLVLVTVRQCMRYRVTGLASEAGFFALLSFPPLVYGLLGVMGYVGQALGGRTVDEITGSIEASMASVLSGEALQNVLMPTLQDALDGGRPDVVSIGFLISLWSGSRMVNVIIDTVSIMYGQGGERGIVRTRMLSVALYFCALLVMGVVLPLIVLGPDLLGRLLPPGFLFLLSLYWPVVGGLTIVAFATLYYIATPIRTPWVRDLPGAAFTLVAWVVISVFLRNWLSASVGGISIYGPLAATIIVLIWLYFLAISVLIGAALNSAVARLWPVASAPKGVRARTKGLIEEQVAKVRSRVLETSDRPYDQEDLDSLGASHVRPEGERTPARLTAADGAHDEAAGTETQDDAERRSA</sequence>
<evidence type="ECO:0000256" key="1">
    <source>
        <dbReference type="ARBA" id="ARBA00004651"/>
    </source>
</evidence>
<evidence type="ECO:0000313" key="10">
    <source>
        <dbReference type="Proteomes" id="UP000285376"/>
    </source>
</evidence>
<dbReference type="InterPro" id="IPR017039">
    <property type="entry name" value="Virul_fac_BrkB"/>
</dbReference>
<evidence type="ECO:0000256" key="7">
    <source>
        <dbReference type="SAM" id="Phobius"/>
    </source>
</evidence>
<dbReference type="Pfam" id="PF03631">
    <property type="entry name" value="Virul_fac_BrkB"/>
    <property type="match status" value="1"/>
</dbReference>
<feature type="transmembrane region" description="Helical" evidence="7">
    <location>
        <begin position="204"/>
        <end position="223"/>
    </location>
</feature>
<dbReference type="GO" id="GO:0005886">
    <property type="term" value="C:plasma membrane"/>
    <property type="evidence" value="ECO:0007669"/>
    <property type="project" value="UniProtKB-SubCell"/>
</dbReference>
<dbReference type="Proteomes" id="UP000285376">
    <property type="component" value="Unassembled WGS sequence"/>
</dbReference>
<reference evidence="8 11" key="2">
    <citation type="submission" date="2019-08" db="EMBL/GenBank/DDBJ databases">
        <title>Dermacoccus abyssi strain HZAU 226, whole genome Nanopore sequencing project.</title>
        <authorList>
            <person name="Guo A."/>
            <person name="Zhang X."/>
            <person name="Ruan Y."/>
            <person name="Liu W."/>
            <person name="Chen Q."/>
            <person name="Gu L."/>
        </authorList>
    </citation>
    <scope>NUCLEOTIDE SEQUENCE [LARGE SCALE GENOMIC DNA]</scope>
    <source>
        <strain evidence="8 11">HZAU 226</strain>
    </source>
</reference>
<dbReference type="Proteomes" id="UP000323565">
    <property type="component" value="Chromosome"/>
</dbReference>
<evidence type="ECO:0000256" key="3">
    <source>
        <dbReference type="ARBA" id="ARBA00022692"/>
    </source>
</evidence>
<feature type="transmembrane region" description="Helical" evidence="7">
    <location>
        <begin position="164"/>
        <end position="184"/>
    </location>
</feature>
<dbReference type="EMBL" id="CP043031">
    <property type="protein sequence ID" value="QEH93129.1"/>
    <property type="molecule type" value="Genomic_DNA"/>
</dbReference>
<gene>
    <name evidence="9" type="ORF">D1832_06985</name>
    <name evidence="8" type="ORF">FV141_06000</name>
</gene>
<keyword evidence="3 7" id="KW-0812">Transmembrane</keyword>
<evidence type="ECO:0000256" key="5">
    <source>
        <dbReference type="ARBA" id="ARBA00023136"/>
    </source>
</evidence>
<keyword evidence="4 7" id="KW-1133">Transmembrane helix</keyword>
<dbReference type="RefSeq" id="WP_118913221.1">
    <property type="nucleotide sequence ID" value="NZ_CBCRVH010000008.1"/>
</dbReference>
<dbReference type="PANTHER" id="PTHR30213:SF0">
    <property type="entry name" value="UPF0761 MEMBRANE PROTEIN YIHY"/>
    <property type="match status" value="1"/>
</dbReference>
<evidence type="ECO:0000313" key="8">
    <source>
        <dbReference type="EMBL" id="QEH93129.1"/>
    </source>
</evidence>
<organism evidence="9 10">
    <name type="scientific">Dermacoccus abyssi</name>
    <dbReference type="NCBI Taxonomy" id="322596"/>
    <lineage>
        <taxon>Bacteria</taxon>
        <taxon>Bacillati</taxon>
        <taxon>Actinomycetota</taxon>
        <taxon>Actinomycetes</taxon>
        <taxon>Micrococcales</taxon>
        <taxon>Dermacoccaceae</taxon>
        <taxon>Dermacoccus</taxon>
    </lineage>
</organism>
<evidence type="ECO:0000313" key="9">
    <source>
        <dbReference type="EMBL" id="RHW46199.1"/>
    </source>
</evidence>
<dbReference type="PANTHER" id="PTHR30213">
    <property type="entry name" value="INNER MEMBRANE PROTEIN YHJD"/>
    <property type="match status" value="1"/>
</dbReference>
<evidence type="ECO:0000256" key="4">
    <source>
        <dbReference type="ARBA" id="ARBA00022989"/>
    </source>
</evidence>
<evidence type="ECO:0000256" key="6">
    <source>
        <dbReference type="SAM" id="MobiDB-lite"/>
    </source>
</evidence>